<reference evidence="1" key="1">
    <citation type="submission" date="2020-06" db="EMBL/GenBank/DDBJ databases">
        <authorList>
            <person name="Li T."/>
            <person name="Hu X."/>
            <person name="Zhang T."/>
            <person name="Song X."/>
            <person name="Zhang H."/>
            <person name="Dai N."/>
            <person name="Sheng W."/>
            <person name="Hou X."/>
            <person name="Wei L."/>
        </authorList>
    </citation>
    <scope>NUCLEOTIDE SEQUENCE</scope>
    <source>
        <strain evidence="1">G01</strain>
        <tissue evidence="1">Leaf</tissue>
    </source>
</reference>
<gene>
    <name evidence="1" type="ORF">Sangu_3252100</name>
</gene>
<reference evidence="1" key="2">
    <citation type="journal article" date="2024" name="Plant">
        <title>Genomic evolution and insights into agronomic trait innovations of Sesamum species.</title>
        <authorList>
            <person name="Miao H."/>
            <person name="Wang L."/>
            <person name="Qu L."/>
            <person name="Liu H."/>
            <person name="Sun Y."/>
            <person name="Le M."/>
            <person name="Wang Q."/>
            <person name="Wei S."/>
            <person name="Zheng Y."/>
            <person name="Lin W."/>
            <person name="Duan Y."/>
            <person name="Cao H."/>
            <person name="Xiong S."/>
            <person name="Wang X."/>
            <person name="Wei L."/>
            <person name="Li C."/>
            <person name="Ma Q."/>
            <person name="Ju M."/>
            <person name="Zhao R."/>
            <person name="Li G."/>
            <person name="Mu C."/>
            <person name="Tian Q."/>
            <person name="Mei H."/>
            <person name="Zhang T."/>
            <person name="Gao T."/>
            <person name="Zhang H."/>
        </authorList>
    </citation>
    <scope>NUCLEOTIDE SEQUENCE</scope>
    <source>
        <strain evidence="1">G01</strain>
    </source>
</reference>
<organism evidence="1">
    <name type="scientific">Sesamum angustifolium</name>
    <dbReference type="NCBI Taxonomy" id="2727405"/>
    <lineage>
        <taxon>Eukaryota</taxon>
        <taxon>Viridiplantae</taxon>
        <taxon>Streptophyta</taxon>
        <taxon>Embryophyta</taxon>
        <taxon>Tracheophyta</taxon>
        <taxon>Spermatophyta</taxon>
        <taxon>Magnoliopsida</taxon>
        <taxon>eudicotyledons</taxon>
        <taxon>Gunneridae</taxon>
        <taxon>Pentapetalae</taxon>
        <taxon>asterids</taxon>
        <taxon>lamiids</taxon>
        <taxon>Lamiales</taxon>
        <taxon>Pedaliaceae</taxon>
        <taxon>Sesamum</taxon>
    </lineage>
</organism>
<dbReference type="AlphaFoldDB" id="A0AAW2JDZ5"/>
<accession>A0AAW2JDZ5</accession>
<protein>
    <recommendedName>
        <fullName evidence="2">Reverse transcriptase domain-containing protein</fullName>
    </recommendedName>
</protein>
<evidence type="ECO:0000313" key="1">
    <source>
        <dbReference type="EMBL" id="KAL0292674.1"/>
    </source>
</evidence>
<dbReference type="EMBL" id="JACGWK010001151">
    <property type="protein sequence ID" value="KAL0292674.1"/>
    <property type="molecule type" value="Genomic_DNA"/>
</dbReference>
<evidence type="ECO:0008006" key="2">
    <source>
        <dbReference type="Google" id="ProtNLM"/>
    </source>
</evidence>
<proteinExistence type="predicted"/>
<sequence>MLQVGFLQSYKAEQNMLQQRAKIQWLKGGDQCSRIFFRKVAMRRAAKRVFQITNEAGRILTEQDEVVDEFVSFYQRLLGEREGVRRCQSDLGILYYSRFESNNTILALIPKRLRSVLDKMISPSQNAFVPGRSIGDNILLAQEIFSGYNRQGLPMRCALKVDLRKAYDTVGFP</sequence>
<comment type="caution">
    <text evidence="1">The sequence shown here is derived from an EMBL/GenBank/DDBJ whole genome shotgun (WGS) entry which is preliminary data.</text>
</comment>
<name>A0AAW2JDZ5_9LAMI</name>